<evidence type="ECO:0000313" key="3">
    <source>
        <dbReference type="Proteomes" id="UP000077266"/>
    </source>
</evidence>
<reference evidence="2 3" key="1">
    <citation type="journal article" date="2016" name="Mol. Biol. Evol.">
        <title>Comparative Genomics of Early-Diverging Mushroom-Forming Fungi Provides Insights into the Origins of Lignocellulose Decay Capabilities.</title>
        <authorList>
            <person name="Nagy L.G."/>
            <person name="Riley R."/>
            <person name="Tritt A."/>
            <person name="Adam C."/>
            <person name="Daum C."/>
            <person name="Floudas D."/>
            <person name="Sun H."/>
            <person name="Yadav J.S."/>
            <person name="Pangilinan J."/>
            <person name="Larsson K.H."/>
            <person name="Matsuura K."/>
            <person name="Barry K."/>
            <person name="Labutti K."/>
            <person name="Kuo R."/>
            <person name="Ohm R.A."/>
            <person name="Bhattacharya S.S."/>
            <person name="Shirouzu T."/>
            <person name="Yoshinaga Y."/>
            <person name="Martin F.M."/>
            <person name="Grigoriev I.V."/>
            <person name="Hibbett D.S."/>
        </authorList>
    </citation>
    <scope>NUCLEOTIDE SEQUENCE [LARGE SCALE GENOMIC DNA]</scope>
    <source>
        <strain evidence="2 3">HHB12029</strain>
    </source>
</reference>
<sequence length="197" mass="21731">MVKSRRRREEGREQGDNASVSTTRRANNRGTSPSPWSRDSRCEANTGRNVGADVEEGTMGKEDAVLNGEALSKLNTDERKGSEGGQDERTNLYQQLTRSTPRCSRLRHDRRAGLAPIACDRTIVRPELFGWYTVIEGGPRNDDAMCSELSNTCWVKCQRGSVAPVTVHSTSVNQGRELQATDRLLCIHTDGAADPGR</sequence>
<accession>A0A165H108</accession>
<feature type="region of interest" description="Disordered" evidence="1">
    <location>
        <begin position="1"/>
        <end position="87"/>
    </location>
</feature>
<dbReference type="EMBL" id="KV426030">
    <property type="protein sequence ID" value="KZV91294.1"/>
    <property type="molecule type" value="Genomic_DNA"/>
</dbReference>
<gene>
    <name evidence="2" type="ORF">EXIGLDRAFT_719439</name>
</gene>
<feature type="compositionally biased region" description="Polar residues" evidence="1">
    <location>
        <begin position="16"/>
        <end position="37"/>
    </location>
</feature>
<name>A0A165H108_EXIGL</name>
<keyword evidence="3" id="KW-1185">Reference proteome</keyword>
<evidence type="ECO:0000313" key="2">
    <source>
        <dbReference type="EMBL" id="KZV91294.1"/>
    </source>
</evidence>
<dbReference type="AlphaFoldDB" id="A0A165H108"/>
<dbReference type="InParanoid" id="A0A165H108"/>
<evidence type="ECO:0000256" key="1">
    <source>
        <dbReference type="SAM" id="MobiDB-lite"/>
    </source>
</evidence>
<organism evidence="2 3">
    <name type="scientific">Exidia glandulosa HHB12029</name>
    <dbReference type="NCBI Taxonomy" id="1314781"/>
    <lineage>
        <taxon>Eukaryota</taxon>
        <taxon>Fungi</taxon>
        <taxon>Dikarya</taxon>
        <taxon>Basidiomycota</taxon>
        <taxon>Agaricomycotina</taxon>
        <taxon>Agaricomycetes</taxon>
        <taxon>Auriculariales</taxon>
        <taxon>Exidiaceae</taxon>
        <taxon>Exidia</taxon>
    </lineage>
</organism>
<feature type="compositionally biased region" description="Basic and acidic residues" evidence="1">
    <location>
        <begin position="75"/>
        <end position="87"/>
    </location>
</feature>
<proteinExistence type="predicted"/>
<dbReference type="Proteomes" id="UP000077266">
    <property type="component" value="Unassembled WGS sequence"/>
</dbReference>
<protein>
    <submittedName>
        <fullName evidence="2">Uncharacterized protein</fullName>
    </submittedName>
</protein>